<name>A0AAD9Q835_ACRCE</name>
<reference evidence="9" key="2">
    <citation type="journal article" date="2023" name="Science">
        <title>Genomic signatures of disease resistance in endangered staghorn corals.</title>
        <authorList>
            <person name="Vollmer S.V."/>
            <person name="Selwyn J.D."/>
            <person name="Despard B.A."/>
            <person name="Roesel C.L."/>
        </authorList>
    </citation>
    <scope>NUCLEOTIDE SEQUENCE</scope>
    <source>
        <strain evidence="9">K2</strain>
    </source>
</reference>
<accession>A0AAD9Q835</accession>
<dbReference type="GO" id="GO:0038023">
    <property type="term" value="F:signaling receptor activity"/>
    <property type="evidence" value="ECO:0007669"/>
    <property type="project" value="TreeGrafter"/>
</dbReference>
<dbReference type="GO" id="GO:0046872">
    <property type="term" value="F:metal ion binding"/>
    <property type="evidence" value="ECO:0007669"/>
    <property type="project" value="UniProtKB-KW"/>
</dbReference>
<evidence type="ECO:0000256" key="8">
    <source>
        <dbReference type="SAM" id="Phobius"/>
    </source>
</evidence>
<feature type="transmembrane region" description="Helical" evidence="8">
    <location>
        <begin position="151"/>
        <end position="172"/>
    </location>
</feature>
<evidence type="ECO:0000256" key="1">
    <source>
        <dbReference type="ARBA" id="ARBA00004141"/>
    </source>
</evidence>
<keyword evidence="10" id="KW-1185">Reference proteome</keyword>
<dbReference type="PANTHER" id="PTHR20855:SF143">
    <property type="entry name" value="MEMBRANE PROGESTIN RECEPTOR EPSILON"/>
    <property type="match status" value="1"/>
</dbReference>
<evidence type="ECO:0000313" key="10">
    <source>
        <dbReference type="Proteomes" id="UP001249851"/>
    </source>
</evidence>
<evidence type="ECO:0000256" key="2">
    <source>
        <dbReference type="ARBA" id="ARBA00007018"/>
    </source>
</evidence>
<dbReference type="PANTHER" id="PTHR20855">
    <property type="entry name" value="ADIPOR/PROGESTIN RECEPTOR-RELATED"/>
    <property type="match status" value="1"/>
</dbReference>
<feature type="transmembrane region" description="Helical" evidence="8">
    <location>
        <begin position="115"/>
        <end position="139"/>
    </location>
</feature>
<comment type="similarity">
    <text evidence="2">Belongs to the ADIPOR family.</text>
</comment>
<feature type="binding site" evidence="6">
    <location>
        <position position="137"/>
    </location>
    <ligand>
        <name>Zn(2+)</name>
        <dbReference type="ChEBI" id="CHEBI:29105"/>
    </ligand>
</feature>
<keyword evidence="6" id="KW-0862">Zinc</keyword>
<dbReference type="InterPro" id="IPR004254">
    <property type="entry name" value="AdipoR/HlyIII-related"/>
</dbReference>
<evidence type="ECO:0000256" key="7">
    <source>
        <dbReference type="SAM" id="MobiDB-lite"/>
    </source>
</evidence>
<evidence type="ECO:0000256" key="5">
    <source>
        <dbReference type="ARBA" id="ARBA00023136"/>
    </source>
</evidence>
<comment type="subcellular location">
    <subcellularLocation>
        <location evidence="1">Membrane</location>
        <topology evidence="1">Multi-pass membrane protein</topology>
    </subcellularLocation>
</comment>
<feature type="region of interest" description="Disordered" evidence="7">
    <location>
        <begin position="1"/>
        <end position="43"/>
    </location>
</feature>
<dbReference type="Pfam" id="PF03006">
    <property type="entry name" value="HlyIII"/>
    <property type="match status" value="1"/>
</dbReference>
<keyword evidence="6" id="KW-0479">Metal-binding</keyword>
<reference evidence="9" key="1">
    <citation type="journal article" date="2023" name="G3 (Bethesda)">
        <title>Whole genome assembly and annotation of the endangered Caribbean coral Acropora cervicornis.</title>
        <authorList>
            <person name="Selwyn J.D."/>
            <person name="Vollmer S.V."/>
        </authorList>
    </citation>
    <scope>NUCLEOTIDE SEQUENCE</scope>
    <source>
        <strain evidence="9">K2</strain>
    </source>
</reference>
<evidence type="ECO:0000313" key="9">
    <source>
        <dbReference type="EMBL" id="KAK2556493.1"/>
    </source>
</evidence>
<keyword evidence="5 8" id="KW-0472">Membrane</keyword>
<keyword evidence="3 8" id="KW-0812">Transmembrane</keyword>
<proteinExistence type="inferred from homology"/>
<keyword evidence="9" id="KW-0675">Receptor</keyword>
<comment type="caution">
    <text evidence="9">The sequence shown here is derived from an EMBL/GenBank/DDBJ whole genome shotgun (WGS) entry which is preliminary data.</text>
</comment>
<dbReference type="Proteomes" id="UP001249851">
    <property type="component" value="Unassembled WGS sequence"/>
</dbReference>
<evidence type="ECO:0000256" key="4">
    <source>
        <dbReference type="ARBA" id="ARBA00022989"/>
    </source>
</evidence>
<evidence type="ECO:0000256" key="6">
    <source>
        <dbReference type="PIRSR" id="PIRSR604254-1"/>
    </source>
</evidence>
<gene>
    <name evidence="9" type="ORF">P5673_021387</name>
</gene>
<dbReference type="GO" id="GO:0016020">
    <property type="term" value="C:membrane"/>
    <property type="evidence" value="ECO:0007669"/>
    <property type="project" value="UniProtKB-SubCell"/>
</dbReference>
<keyword evidence="4 8" id="KW-1133">Transmembrane helix</keyword>
<feature type="transmembrane region" description="Helical" evidence="8">
    <location>
        <begin position="84"/>
        <end position="103"/>
    </location>
</feature>
<sequence length="323" mass="36761">MRSKSTGNDEGKASHIGNNNVRNSKDQHINRNNNYDKPNRLFNRDEVSPGFREPYIIRGYRKPNVSFKESLQGIFRLNNETFNIWSHVLATLYFIVRYSILLLELRKPESSQKDFFYPMLSSAIGTCTVFGMSSIAHIFNSKSEHMHSVFYFLDYAGISIYTYTSGQVMYFYNRPINTGWQVFESASLYTAIGASLSFLSTFLSCLVKYAFKRHKVYGAMARVVAVFAGWFNTVLSLVVGVTICTCHAVTTCQSFLPCNDTMVSHFKRHCFYSIAGGMIYGSRLPERLLPGKFDMIAVFTIPIIPQVLQYSANITAFWSCSIL</sequence>
<organism evidence="9 10">
    <name type="scientific">Acropora cervicornis</name>
    <name type="common">Staghorn coral</name>
    <dbReference type="NCBI Taxonomy" id="6130"/>
    <lineage>
        <taxon>Eukaryota</taxon>
        <taxon>Metazoa</taxon>
        <taxon>Cnidaria</taxon>
        <taxon>Anthozoa</taxon>
        <taxon>Hexacorallia</taxon>
        <taxon>Scleractinia</taxon>
        <taxon>Astrocoeniina</taxon>
        <taxon>Acroporidae</taxon>
        <taxon>Acropora</taxon>
    </lineage>
</organism>
<evidence type="ECO:0000256" key="3">
    <source>
        <dbReference type="ARBA" id="ARBA00022692"/>
    </source>
</evidence>
<dbReference type="AlphaFoldDB" id="A0AAD9Q835"/>
<dbReference type="EMBL" id="JARQWQ010000055">
    <property type="protein sequence ID" value="KAK2556493.1"/>
    <property type="molecule type" value="Genomic_DNA"/>
</dbReference>
<protein>
    <submittedName>
        <fullName evidence="9">Membrane progestin receptor alpha</fullName>
    </submittedName>
</protein>
<feature type="transmembrane region" description="Helical" evidence="8">
    <location>
        <begin position="192"/>
        <end position="211"/>
    </location>
</feature>
<feature type="transmembrane region" description="Helical" evidence="8">
    <location>
        <begin position="223"/>
        <end position="243"/>
    </location>
</feature>